<feature type="compositionally biased region" description="Low complexity" evidence="1">
    <location>
        <begin position="138"/>
        <end position="166"/>
    </location>
</feature>
<feature type="compositionally biased region" description="Acidic residues" evidence="1">
    <location>
        <begin position="189"/>
        <end position="213"/>
    </location>
</feature>
<feature type="compositionally biased region" description="Basic and acidic residues" evidence="1">
    <location>
        <begin position="37"/>
        <end position="46"/>
    </location>
</feature>
<name>A0A0P9FC75_RHOGW</name>
<evidence type="ECO:0000313" key="3">
    <source>
        <dbReference type="Proteomes" id="UP000053890"/>
    </source>
</evidence>
<protein>
    <submittedName>
        <fullName evidence="2">Uncharacterized protein</fullName>
    </submittedName>
</protein>
<feature type="compositionally biased region" description="Basic and acidic residues" evidence="1">
    <location>
        <begin position="170"/>
        <end position="188"/>
    </location>
</feature>
<dbReference type="OMA" id="TEWSARI"/>
<proteinExistence type="predicted"/>
<evidence type="ECO:0000313" key="2">
    <source>
        <dbReference type="EMBL" id="KPV73282.1"/>
    </source>
</evidence>
<dbReference type="AlphaFoldDB" id="A0A0P9FC75"/>
<feature type="compositionally biased region" description="Low complexity" evidence="1">
    <location>
        <begin position="333"/>
        <end position="348"/>
    </location>
</feature>
<dbReference type="EMBL" id="KQ474083">
    <property type="protein sequence ID" value="KPV73282.1"/>
    <property type="molecule type" value="Genomic_DNA"/>
</dbReference>
<sequence length="483" mass="49337">MPPGAFRAAGSTSAPFAPAPPPAAAASSNPPSRTRAPPHEGHRGRAEMPGAVAGQVVPLGGAAGLKVGSKDRPLAARDGSTMLRPFSTPTPTSTSTSSRPRSPLAALPNHTAAAPSSASATLESKSSEVITSSHFGGATSRPSSTTKPKPKPAAAAVVVPSKRPSPTASRTRDTTKGRERASVHVKAEADDEVDQLASDNDDDDEAGALEPADENVPPSAQPPRPVHAEHEQAHGLEAHPAKKARTSLDSGYDEALVGGAAGPPPPPPRGGPGGPGDGAQDIEVEVPESEHGEEEGAMLREDKEEVVVGRAAAQALPGAVVAGSSAGRVSRVGQGLSSSGQTTGSSTETDNDVDTVAHKLLSLTERRAVVMEEFVEIATSGTGVTAVGREEGEVRVSLSYLDERILEARAQLAALGAAPTDLQLATEQRATTLEELAEVVSTGLRSHAGNDEEFVRHMLLASWINELDTFAGTGPASPRGRAA</sequence>
<organism evidence="2 3">
    <name type="scientific">Rhodotorula graminis (strain WP1)</name>
    <dbReference type="NCBI Taxonomy" id="578459"/>
    <lineage>
        <taxon>Eukaryota</taxon>
        <taxon>Fungi</taxon>
        <taxon>Dikarya</taxon>
        <taxon>Basidiomycota</taxon>
        <taxon>Pucciniomycotina</taxon>
        <taxon>Microbotryomycetes</taxon>
        <taxon>Sporidiobolales</taxon>
        <taxon>Sporidiobolaceae</taxon>
        <taxon>Rhodotorula</taxon>
    </lineage>
</organism>
<keyword evidence="3" id="KW-1185">Reference proteome</keyword>
<feature type="region of interest" description="Disordered" evidence="1">
    <location>
        <begin position="1"/>
        <end position="281"/>
    </location>
</feature>
<feature type="compositionally biased region" description="Low complexity" evidence="1">
    <location>
        <begin position="24"/>
        <end position="35"/>
    </location>
</feature>
<gene>
    <name evidence="2" type="ORF">RHOBADRAFT_45848</name>
</gene>
<dbReference type="Proteomes" id="UP000053890">
    <property type="component" value="Unassembled WGS sequence"/>
</dbReference>
<dbReference type="RefSeq" id="XP_018269331.1">
    <property type="nucleotide sequence ID" value="XM_018414676.1"/>
</dbReference>
<dbReference type="GeneID" id="28975124"/>
<dbReference type="STRING" id="578459.A0A0P9FC75"/>
<evidence type="ECO:0000256" key="1">
    <source>
        <dbReference type="SAM" id="MobiDB-lite"/>
    </source>
</evidence>
<feature type="compositionally biased region" description="Low complexity" evidence="1">
    <location>
        <begin position="112"/>
        <end position="128"/>
    </location>
</feature>
<feature type="compositionally biased region" description="Low complexity" evidence="1">
    <location>
        <begin position="84"/>
        <end position="103"/>
    </location>
</feature>
<accession>A0A0P9FC75</accession>
<reference evidence="2 3" key="1">
    <citation type="journal article" date="2015" name="Front. Microbiol.">
        <title>Genome sequence of the plant growth promoting endophytic yeast Rhodotorula graminis WP1.</title>
        <authorList>
            <person name="Firrincieli A."/>
            <person name="Otillar R."/>
            <person name="Salamov A."/>
            <person name="Schmutz J."/>
            <person name="Khan Z."/>
            <person name="Redman R.S."/>
            <person name="Fleck N.D."/>
            <person name="Lindquist E."/>
            <person name="Grigoriev I.V."/>
            <person name="Doty S.L."/>
        </authorList>
    </citation>
    <scope>NUCLEOTIDE SEQUENCE [LARGE SCALE GENOMIC DNA]</scope>
    <source>
        <strain evidence="2 3">WP1</strain>
    </source>
</reference>
<feature type="region of interest" description="Disordered" evidence="1">
    <location>
        <begin position="330"/>
        <end position="351"/>
    </location>
</feature>
<feature type="compositionally biased region" description="Basic and acidic residues" evidence="1">
    <location>
        <begin position="226"/>
        <end position="240"/>
    </location>
</feature>